<dbReference type="KEGG" id="tpx:Turpa_0323"/>
<name>I4B126_TURPD</name>
<dbReference type="InterPro" id="IPR001451">
    <property type="entry name" value="Hexapep"/>
</dbReference>
<reference evidence="2 3" key="1">
    <citation type="submission" date="2012-06" db="EMBL/GenBank/DDBJ databases">
        <title>The complete chromosome of genome of Turneriella parva DSM 21527.</title>
        <authorList>
            <consortium name="US DOE Joint Genome Institute (JGI-PGF)"/>
            <person name="Lucas S."/>
            <person name="Han J."/>
            <person name="Lapidus A."/>
            <person name="Bruce D."/>
            <person name="Goodwin L."/>
            <person name="Pitluck S."/>
            <person name="Peters L."/>
            <person name="Kyrpides N."/>
            <person name="Mavromatis K."/>
            <person name="Ivanova N."/>
            <person name="Mikhailova N."/>
            <person name="Chertkov O."/>
            <person name="Detter J.C."/>
            <person name="Tapia R."/>
            <person name="Han C."/>
            <person name="Land M."/>
            <person name="Hauser L."/>
            <person name="Markowitz V."/>
            <person name="Cheng J.-F."/>
            <person name="Hugenholtz P."/>
            <person name="Woyke T."/>
            <person name="Wu D."/>
            <person name="Gronow S."/>
            <person name="Wellnitz S."/>
            <person name="Brambilla E."/>
            <person name="Klenk H.-P."/>
            <person name="Eisen J.A."/>
        </authorList>
    </citation>
    <scope>NUCLEOTIDE SEQUENCE [LARGE SCALE GENOMIC DNA]</scope>
    <source>
        <strain evidence="3">ATCC BAA-1111 / DSM 21527 / NCTC 11395 / H</strain>
    </source>
</reference>
<dbReference type="STRING" id="869212.Turpa_0323"/>
<dbReference type="OrthoDB" id="9801697at2"/>
<dbReference type="Pfam" id="PF00132">
    <property type="entry name" value="Hexapep"/>
    <property type="match status" value="1"/>
</dbReference>
<dbReference type="CDD" id="cd03358">
    <property type="entry name" value="LbH_WxcM_N_like"/>
    <property type="match status" value="1"/>
</dbReference>
<gene>
    <name evidence="2" type="ordered locus">Turpa_0323</name>
</gene>
<dbReference type="Gene3D" id="2.160.10.10">
    <property type="entry name" value="Hexapeptide repeat proteins"/>
    <property type="match status" value="1"/>
</dbReference>
<organism evidence="2 3">
    <name type="scientific">Turneriella parva (strain ATCC BAA-1111 / DSM 21527 / NCTC 11395 / H)</name>
    <name type="common">Leptospira parva</name>
    <dbReference type="NCBI Taxonomy" id="869212"/>
    <lineage>
        <taxon>Bacteria</taxon>
        <taxon>Pseudomonadati</taxon>
        <taxon>Spirochaetota</taxon>
        <taxon>Spirochaetia</taxon>
        <taxon>Leptospirales</taxon>
        <taxon>Leptospiraceae</taxon>
        <taxon>Turneriella</taxon>
    </lineage>
</organism>
<evidence type="ECO:0000313" key="2">
    <source>
        <dbReference type="EMBL" id="AFM10983.1"/>
    </source>
</evidence>
<dbReference type="SUPFAM" id="SSF51161">
    <property type="entry name" value="Trimeric LpxA-like enzymes"/>
    <property type="match status" value="1"/>
</dbReference>
<accession>I4B126</accession>
<dbReference type="GO" id="GO:0016740">
    <property type="term" value="F:transferase activity"/>
    <property type="evidence" value="ECO:0007669"/>
    <property type="project" value="UniProtKB-KW"/>
</dbReference>
<dbReference type="EMBL" id="CP002959">
    <property type="protein sequence ID" value="AFM10983.1"/>
    <property type="molecule type" value="Genomic_DNA"/>
</dbReference>
<dbReference type="Proteomes" id="UP000006048">
    <property type="component" value="Chromosome"/>
</dbReference>
<sequence>MTNQGIIEDPPFVHPTAIVEDGAKLDAAVKVWHFCHVRKGAHLKPGVSIARDVYVDVDTTIGENTRIQNGVSIYKGVSIADWCFVGPHVIFTNDQRPRAGNRNWEITPTILDTGASLGAGAIVRCGVTIGMFAMAGAGAVITKSIEEFTLVTGFPAKPISKICACGQSMLDLSTGPESYLQPCCSQNLDPRLLRIAQIRLRELQNRAEE</sequence>
<dbReference type="InterPro" id="IPR050179">
    <property type="entry name" value="Trans_hexapeptide_repeat"/>
</dbReference>
<dbReference type="PANTHER" id="PTHR43300:SF4">
    <property type="entry name" value="ACYL-[ACYL-CARRIER-PROTEIN]--UDP-N-ACETYLGLUCOSAMINE O-ACYLTRANSFERASE"/>
    <property type="match status" value="1"/>
</dbReference>
<proteinExistence type="inferred from homology"/>
<dbReference type="AlphaFoldDB" id="I4B126"/>
<protein>
    <submittedName>
        <fullName evidence="2">Acetyl / acyl transferase related protein</fullName>
    </submittedName>
</protein>
<keyword evidence="2" id="KW-0808">Transferase</keyword>
<dbReference type="RefSeq" id="WP_014801503.1">
    <property type="nucleotide sequence ID" value="NC_018020.1"/>
</dbReference>
<evidence type="ECO:0000256" key="1">
    <source>
        <dbReference type="ARBA" id="ARBA00007274"/>
    </source>
</evidence>
<dbReference type="HOGENOM" id="CLU_051638_9_1_12"/>
<keyword evidence="3" id="KW-1185">Reference proteome</keyword>
<evidence type="ECO:0000313" key="3">
    <source>
        <dbReference type="Proteomes" id="UP000006048"/>
    </source>
</evidence>
<dbReference type="InterPro" id="IPR011004">
    <property type="entry name" value="Trimer_LpxA-like_sf"/>
</dbReference>
<dbReference type="PANTHER" id="PTHR43300">
    <property type="entry name" value="ACETYLTRANSFERASE"/>
    <property type="match status" value="1"/>
</dbReference>
<comment type="similarity">
    <text evidence="1">Belongs to the transferase hexapeptide repeat family.</text>
</comment>